<reference evidence="3" key="1">
    <citation type="submission" date="2023-03" db="EMBL/GenBank/DDBJ databases">
        <title>Actinoallomurus iriomotensis NBRC 103681.</title>
        <authorList>
            <person name="Ichikawa N."/>
            <person name="Sato H."/>
            <person name="Tonouchi N."/>
        </authorList>
    </citation>
    <scope>NUCLEOTIDE SEQUENCE</scope>
    <source>
        <strain evidence="3">NBRC 103681</strain>
    </source>
</reference>
<keyword evidence="2" id="KW-0812">Transmembrane</keyword>
<accession>A0A9W6RKJ3</accession>
<organism evidence="3 4">
    <name type="scientific">Actinoallomurus iriomotensis</name>
    <dbReference type="NCBI Taxonomy" id="478107"/>
    <lineage>
        <taxon>Bacteria</taxon>
        <taxon>Bacillati</taxon>
        <taxon>Actinomycetota</taxon>
        <taxon>Actinomycetes</taxon>
        <taxon>Streptosporangiales</taxon>
        <taxon>Thermomonosporaceae</taxon>
        <taxon>Actinoallomurus</taxon>
    </lineage>
</organism>
<dbReference type="RefSeq" id="WP_285626992.1">
    <property type="nucleotide sequence ID" value="NZ_BSTJ01000007.1"/>
</dbReference>
<name>A0A9W6RKJ3_9ACTN</name>
<evidence type="ECO:0000313" key="3">
    <source>
        <dbReference type="EMBL" id="GLY77464.1"/>
    </source>
</evidence>
<keyword evidence="2" id="KW-1133">Transmembrane helix</keyword>
<feature type="compositionally biased region" description="Pro residues" evidence="1">
    <location>
        <begin position="111"/>
        <end position="121"/>
    </location>
</feature>
<proteinExistence type="predicted"/>
<dbReference type="SUPFAM" id="SSF140453">
    <property type="entry name" value="EsxAB dimer-like"/>
    <property type="match status" value="1"/>
</dbReference>
<protein>
    <submittedName>
        <fullName evidence="3">Uncharacterized protein</fullName>
    </submittedName>
</protein>
<evidence type="ECO:0000256" key="2">
    <source>
        <dbReference type="SAM" id="Phobius"/>
    </source>
</evidence>
<evidence type="ECO:0000256" key="1">
    <source>
        <dbReference type="SAM" id="MobiDB-lite"/>
    </source>
</evidence>
<keyword evidence="2" id="KW-0472">Membrane</keyword>
<feature type="transmembrane region" description="Helical" evidence="2">
    <location>
        <begin position="265"/>
        <end position="290"/>
    </location>
</feature>
<dbReference type="EMBL" id="BSTJ01000007">
    <property type="protein sequence ID" value="GLY77464.1"/>
    <property type="molecule type" value="Genomic_DNA"/>
</dbReference>
<dbReference type="InterPro" id="IPR036689">
    <property type="entry name" value="ESAT-6-like_sf"/>
</dbReference>
<sequence length="332" mass="35356">MTDQALDGYTVETAGLRDFRDGTLTNVAESLPGLHQAIAAAGLSADAFPAVVADAAKNRDVALDGLHDGVQGARRHVDGHIDDMDTAMAGYGQAEWRSWLASQPGVAADPPSSPPGTPPQPTGQTLDTTAATTVTSSDSTSAEDIFRLYQSLQKAANLVGLGHLVQPIGALLRSNVRDPGQYLQAADRLDGVTRTANRLHSATLDGLERLGDSWSGRASDGHQAWTQATYHQLLGDIQTQAKNQSAMDRNNAETIQAFNCHTRKVIGIAIAATFALLVFAPFFVAGVLSLWEAEQYLWAATVVLAALIALIYLVKWLSNVWQSNPCPAPEYG</sequence>
<comment type="caution">
    <text evidence="3">The sequence shown here is derived from an EMBL/GenBank/DDBJ whole genome shotgun (WGS) entry which is preliminary data.</text>
</comment>
<gene>
    <name evidence="3" type="ORF">Airi01_057310</name>
</gene>
<dbReference type="AlphaFoldDB" id="A0A9W6RKJ3"/>
<evidence type="ECO:0000313" key="4">
    <source>
        <dbReference type="Proteomes" id="UP001165135"/>
    </source>
</evidence>
<feature type="region of interest" description="Disordered" evidence="1">
    <location>
        <begin position="103"/>
        <end position="125"/>
    </location>
</feature>
<feature type="transmembrane region" description="Helical" evidence="2">
    <location>
        <begin position="296"/>
        <end position="314"/>
    </location>
</feature>
<dbReference type="Proteomes" id="UP001165135">
    <property type="component" value="Unassembled WGS sequence"/>
</dbReference>